<gene>
    <name evidence="1" type="ORF">DHL47_04950</name>
</gene>
<evidence type="ECO:0000313" key="2">
    <source>
        <dbReference type="Proteomes" id="UP001519349"/>
    </source>
</evidence>
<organism evidence="1 2">
    <name type="scientific">Streptococcus panodentis</name>
    <dbReference type="NCBI Taxonomy" id="1581472"/>
    <lineage>
        <taxon>Bacteria</taxon>
        <taxon>Bacillati</taxon>
        <taxon>Bacillota</taxon>
        <taxon>Bacilli</taxon>
        <taxon>Lactobacillales</taxon>
        <taxon>Streptococcaceae</taxon>
        <taxon>Streptococcus</taxon>
    </lineage>
</organism>
<accession>A0ABS5AVV4</accession>
<dbReference type="Proteomes" id="UP001519349">
    <property type="component" value="Unassembled WGS sequence"/>
</dbReference>
<reference evidence="1 2" key="1">
    <citation type="submission" date="2018-05" db="EMBL/GenBank/DDBJ databases">
        <title>Draft genome sequence of Streptococcus panodentis CCUG 70867T.</title>
        <authorList>
            <person name="Salva-Serra F."/>
            <person name="Mendez V."/>
            <person name="Jaen-Luchoro D."/>
            <person name="Gonzales-Siles L."/>
            <person name="Karlsson R."/>
            <person name="Engstrom-Jakobsson H."/>
            <person name="Busquets A."/>
            <person name="Gomila M."/>
            <person name="Pineiro-Iglesias B."/>
            <person name="Bennasar-Figueras A."/>
            <person name="Seeger M."/>
            <person name="Moore E."/>
        </authorList>
    </citation>
    <scope>NUCLEOTIDE SEQUENCE [LARGE SCALE GENOMIC DNA]</scope>
    <source>
        <strain evidence="1 2">CCUG 70867</strain>
    </source>
</reference>
<comment type="caution">
    <text evidence="1">The sequence shown here is derived from an EMBL/GenBank/DDBJ whole genome shotgun (WGS) entry which is preliminary data.</text>
</comment>
<protein>
    <submittedName>
        <fullName evidence="1">Uncharacterized protein</fullName>
    </submittedName>
</protein>
<sequence length="67" mass="7266">MDAQPLVGVGTELLTNPVPRTQIRYSTASQPSREFFLTVSCGVAEKENAFLQIGSRMQTIASKPALL</sequence>
<evidence type="ECO:0000313" key="1">
    <source>
        <dbReference type="EMBL" id="MBP2620695.1"/>
    </source>
</evidence>
<keyword evidence="2" id="KW-1185">Reference proteome</keyword>
<name>A0ABS5AVV4_9STRE</name>
<proteinExistence type="predicted"/>
<dbReference type="EMBL" id="QFAY01000008">
    <property type="protein sequence ID" value="MBP2620695.1"/>
    <property type="molecule type" value="Genomic_DNA"/>
</dbReference>